<evidence type="ECO:0000313" key="4">
    <source>
        <dbReference type="Proteomes" id="UP000465785"/>
    </source>
</evidence>
<dbReference type="PANTHER" id="PTHR37981">
    <property type="entry name" value="LIPASE 2"/>
    <property type="match status" value="1"/>
</dbReference>
<dbReference type="EMBL" id="AP022601">
    <property type="protein sequence ID" value="BBY95303.1"/>
    <property type="molecule type" value="Genomic_DNA"/>
</dbReference>
<feature type="domain" description="SGNH hydrolase-type esterase" evidence="2">
    <location>
        <begin position="6"/>
        <end position="243"/>
    </location>
</feature>
<dbReference type="Pfam" id="PF13472">
    <property type="entry name" value="Lipase_GDSL_2"/>
    <property type="match status" value="1"/>
</dbReference>
<proteinExistence type="predicted"/>
<dbReference type="GO" id="GO:0004806">
    <property type="term" value="F:triacylglycerol lipase activity"/>
    <property type="evidence" value="ECO:0007669"/>
    <property type="project" value="TreeGrafter"/>
</dbReference>
<dbReference type="InterPro" id="IPR013830">
    <property type="entry name" value="SGNH_hydro"/>
</dbReference>
<protein>
    <submittedName>
        <fullName evidence="3">Hydrolase</fullName>
    </submittedName>
</protein>
<dbReference type="Proteomes" id="UP000465785">
    <property type="component" value="Chromosome"/>
</dbReference>
<dbReference type="InterPro" id="IPR036514">
    <property type="entry name" value="SGNH_hydro_sf"/>
</dbReference>
<dbReference type="KEGG" id="mgau:MGALJ_49720"/>
<feature type="active site" description="Nucleophile" evidence="1">
    <location>
        <position position="10"/>
    </location>
</feature>
<keyword evidence="4" id="KW-1185">Reference proteome</keyword>
<reference evidence="3 4" key="1">
    <citation type="journal article" date="2019" name="Emerg. Microbes Infect.">
        <title>Comprehensive subspecies identification of 175 nontuberculous mycobacteria species based on 7547 genomic profiles.</title>
        <authorList>
            <person name="Matsumoto Y."/>
            <person name="Kinjo T."/>
            <person name="Motooka D."/>
            <person name="Nabeya D."/>
            <person name="Jung N."/>
            <person name="Uechi K."/>
            <person name="Horii T."/>
            <person name="Iida T."/>
            <person name="Fujita J."/>
            <person name="Nakamura S."/>
        </authorList>
    </citation>
    <scope>NUCLEOTIDE SEQUENCE [LARGE SCALE GENOMIC DNA]</scope>
    <source>
        <strain evidence="3 4">JCM 6399</strain>
    </source>
</reference>
<name>A0A9W4FI08_9MYCO</name>
<evidence type="ECO:0000259" key="2">
    <source>
        <dbReference type="Pfam" id="PF13472"/>
    </source>
</evidence>
<evidence type="ECO:0000313" key="3">
    <source>
        <dbReference type="EMBL" id="BBY95303.1"/>
    </source>
</evidence>
<feature type="active site" evidence="1">
    <location>
        <position position="235"/>
    </location>
</feature>
<organism evidence="3 4">
    <name type="scientific">Mycobacterium gallinarum</name>
    <dbReference type="NCBI Taxonomy" id="39689"/>
    <lineage>
        <taxon>Bacteria</taxon>
        <taxon>Bacillati</taxon>
        <taxon>Actinomycetota</taxon>
        <taxon>Actinomycetes</taxon>
        <taxon>Mycobacteriales</taxon>
        <taxon>Mycobacteriaceae</taxon>
        <taxon>Mycobacterium</taxon>
    </lineage>
</organism>
<dbReference type="Gene3D" id="3.40.50.1110">
    <property type="entry name" value="SGNH hydrolase"/>
    <property type="match status" value="1"/>
</dbReference>
<accession>A0A9W4FI08</accession>
<dbReference type="SUPFAM" id="SSF52266">
    <property type="entry name" value="SGNH hydrolase"/>
    <property type="match status" value="1"/>
</dbReference>
<dbReference type="InterPro" id="IPR037460">
    <property type="entry name" value="SEST-like"/>
</dbReference>
<keyword evidence="3" id="KW-0378">Hydrolase</keyword>
<evidence type="ECO:0000256" key="1">
    <source>
        <dbReference type="PIRSR" id="PIRSR637460-1"/>
    </source>
</evidence>
<gene>
    <name evidence="3" type="ORF">MGALJ_49720</name>
</gene>
<dbReference type="RefSeq" id="WP_174262156.1">
    <property type="nucleotide sequence ID" value="NZ_AP022601.1"/>
</dbReference>
<dbReference type="PANTHER" id="PTHR37981:SF1">
    <property type="entry name" value="SGNH HYDROLASE-TYPE ESTERASE DOMAIN-CONTAINING PROTEIN"/>
    <property type="match status" value="1"/>
</dbReference>
<dbReference type="CDD" id="cd01823">
    <property type="entry name" value="SEST_like"/>
    <property type="match status" value="1"/>
</dbReference>
<dbReference type="GO" id="GO:0019433">
    <property type="term" value="P:triglyceride catabolic process"/>
    <property type="evidence" value="ECO:0007669"/>
    <property type="project" value="TreeGrafter"/>
</dbReference>
<sequence length="261" mass="27068">MKRYVALGSSMAAGPGIRPRAQGAPFLAGRSARNYPHLVAERLGLELVDVTYSGATTANVLAEPQPGAAPQIEALDGTEDLITVTIGGNDVGYVPLLFAAGLPRLVRALPLVGRRLTDRLDASARERALVEVAESLRTVGRTLRQRSPGARVLFVDYLTLLPPSGTAASPLSDADAAMGRHVADELARATAQAAADTGCGLVRVAEHSVDHHAWSDEPWTTGFGLPVPCRPAPLHPNAAGMRAVADLVVAQVSGPGAAESG</sequence>
<dbReference type="AlphaFoldDB" id="A0A9W4FI08"/>